<evidence type="ECO:0000256" key="4">
    <source>
        <dbReference type="ARBA" id="ARBA00022679"/>
    </source>
</evidence>
<reference evidence="9" key="1">
    <citation type="submission" date="2020-05" db="EMBL/GenBank/DDBJ databases">
        <authorList>
            <person name="Chiriac C."/>
            <person name="Salcher M."/>
            <person name="Ghai R."/>
            <person name="Kavagutti S V."/>
        </authorList>
    </citation>
    <scope>NUCLEOTIDE SEQUENCE</scope>
</reference>
<dbReference type="InterPro" id="IPR023213">
    <property type="entry name" value="CAT-like_dom_sf"/>
</dbReference>
<dbReference type="GO" id="GO:0071731">
    <property type="term" value="P:response to nitric oxide"/>
    <property type="evidence" value="ECO:0007669"/>
    <property type="project" value="TreeGrafter"/>
</dbReference>
<dbReference type="Pfam" id="PF03007">
    <property type="entry name" value="WS_DGAT_cat"/>
    <property type="match status" value="1"/>
</dbReference>
<evidence type="ECO:0000256" key="3">
    <source>
        <dbReference type="ARBA" id="ARBA00013244"/>
    </source>
</evidence>
<dbReference type="GO" id="GO:0019432">
    <property type="term" value="P:triglyceride biosynthetic process"/>
    <property type="evidence" value="ECO:0007669"/>
    <property type="project" value="UniProtKB-UniPathway"/>
</dbReference>
<dbReference type="GO" id="GO:0001666">
    <property type="term" value="P:response to hypoxia"/>
    <property type="evidence" value="ECO:0007669"/>
    <property type="project" value="TreeGrafter"/>
</dbReference>
<dbReference type="GO" id="GO:0004144">
    <property type="term" value="F:diacylglycerol O-acyltransferase activity"/>
    <property type="evidence" value="ECO:0007669"/>
    <property type="project" value="UniProtKB-EC"/>
</dbReference>
<dbReference type="AlphaFoldDB" id="A0A6J6EYP8"/>
<dbReference type="InterPro" id="IPR004255">
    <property type="entry name" value="O-acyltransferase_WSD1_N"/>
</dbReference>
<dbReference type="GO" id="GO:0051701">
    <property type="term" value="P:biological process involved in interaction with host"/>
    <property type="evidence" value="ECO:0007669"/>
    <property type="project" value="TreeGrafter"/>
</dbReference>
<dbReference type="InterPro" id="IPR045034">
    <property type="entry name" value="O-acyltransferase_WSD1-like"/>
</dbReference>
<evidence type="ECO:0000256" key="6">
    <source>
        <dbReference type="ARBA" id="ARBA00048109"/>
    </source>
</evidence>
<protein>
    <recommendedName>
        <fullName evidence="3">diacylglycerol O-acyltransferase</fullName>
        <ecNumber evidence="3">2.3.1.20</ecNumber>
    </recommendedName>
</protein>
<dbReference type="SUPFAM" id="SSF52777">
    <property type="entry name" value="CoA-dependent acyltransferases"/>
    <property type="match status" value="1"/>
</dbReference>
<comment type="pathway">
    <text evidence="1">Glycerolipid metabolism; triacylglycerol biosynthesis.</text>
</comment>
<feature type="domain" description="O-acyltransferase WSD1-like N-terminal" evidence="7">
    <location>
        <begin position="41"/>
        <end position="277"/>
    </location>
</feature>
<comment type="pathway">
    <text evidence="2">Lipid metabolism.</text>
</comment>
<dbReference type="GO" id="GO:0005886">
    <property type="term" value="C:plasma membrane"/>
    <property type="evidence" value="ECO:0007669"/>
    <property type="project" value="TreeGrafter"/>
</dbReference>
<proteinExistence type="predicted"/>
<evidence type="ECO:0000313" key="9">
    <source>
        <dbReference type="EMBL" id="CAB4581276.1"/>
    </source>
</evidence>
<sequence length="476" mass="51963">MNTGIRFDRKMSEAEGLMWRLDKDPYLSSTFANLSVLDRAPDFDRLRRRMERASIAIPRLRQRVQSSPANLTPPLWVDDPDFDIDYHVRRVSLPAPGSMRQMLDMATLITNDPFDRTRPLWQFVVIEGLDGDRAVLVEKLHHSIADGEGSVQLSLQFFDFERDAPEPSPLEWQPSSDSSSMLNVDLWREMLSGPLKMPLAMVKQIREMIADPSQIPTNGSATLDSLRSALGQMTDVEPARSPLWNVRSLRRRAEVLSAPFTDCRDAARNLGGTLNTALLCAAADAAGRYHRALGTPVDQLRASMAISTRKQSGDGEATNAFSLVRMLVPTAEMDVRERFAAVNAATVEASNGSATSLVGTAASLATALPTALITRVARLQSQTVDFATSNVKGTPIPVFVAGSEIVNNFPLGPIGGVAFNLTLLSHVGSLDMGLNMDAGAITHPEVLRDCLSDAFEDLVNTGRAKKRAKASGRPRK</sequence>
<feature type="domain" description="O-acyltransferase WSD1 C-terminal" evidence="8">
    <location>
        <begin position="319"/>
        <end position="458"/>
    </location>
</feature>
<evidence type="ECO:0000256" key="2">
    <source>
        <dbReference type="ARBA" id="ARBA00005189"/>
    </source>
</evidence>
<organism evidence="9">
    <name type="scientific">freshwater metagenome</name>
    <dbReference type="NCBI Taxonomy" id="449393"/>
    <lineage>
        <taxon>unclassified sequences</taxon>
        <taxon>metagenomes</taxon>
        <taxon>ecological metagenomes</taxon>
    </lineage>
</organism>
<name>A0A6J6EYP8_9ZZZZ</name>
<keyword evidence="5" id="KW-0012">Acyltransferase</keyword>
<dbReference type="InterPro" id="IPR009721">
    <property type="entry name" value="O-acyltransferase_WSD1_C"/>
</dbReference>
<accession>A0A6J6EYP8</accession>
<dbReference type="UniPathway" id="UPA00282"/>
<dbReference type="EMBL" id="CAEZTS010000087">
    <property type="protein sequence ID" value="CAB4581276.1"/>
    <property type="molecule type" value="Genomic_DNA"/>
</dbReference>
<dbReference type="PANTHER" id="PTHR31650">
    <property type="entry name" value="O-ACYLTRANSFERASE (WSD1-LIKE) FAMILY PROTEIN"/>
    <property type="match status" value="1"/>
</dbReference>
<keyword evidence="4" id="KW-0808">Transferase</keyword>
<gene>
    <name evidence="9" type="ORF">UFOPK1722_01058</name>
</gene>
<evidence type="ECO:0000256" key="1">
    <source>
        <dbReference type="ARBA" id="ARBA00004771"/>
    </source>
</evidence>
<dbReference type="EC" id="2.3.1.20" evidence="3"/>
<evidence type="ECO:0000259" key="7">
    <source>
        <dbReference type="Pfam" id="PF03007"/>
    </source>
</evidence>
<evidence type="ECO:0000259" key="8">
    <source>
        <dbReference type="Pfam" id="PF06974"/>
    </source>
</evidence>
<dbReference type="Gene3D" id="3.30.559.10">
    <property type="entry name" value="Chloramphenicol acetyltransferase-like domain"/>
    <property type="match status" value="1"/>
</dbReference>
<dbReference type="Pfam" id="PF06974">
    <property type="entry name" value="WS_DGAT_C"/>
    <property type="match status" value="1"/>
</dbReference>
<dbReference type="PANTHER" id="PTHR31650:SF1">
    <property type="entry name" value="WAX ESTER SYNTHASE_DIACYLGLYCEROL ACYLTRANSFERASE 4-RELATED"/>
    <property type="match status" value="1"/>
</dbReference>
<evidence type="ECO:0000256" key="5">
    <source>
        <dbReference type="ARBA" id="ARBA00023315"/>
    </source>
</evidence>
<comment type="catalytic activity">
    <reaction evidence="6">
        <text>an acyl-CoA + a 1,2-diacyl-sn-glycerol = a triacyl-sn-glycerol + CoA</text>
        <dbReference type="Rhea" id="RHEA:10868"/>
        <dbReference type="ChEBI" id="CHEBI:17815"/>
        <dbReference type="ChEBI" id="CHEBI:57287"/>
        <dbReference type="ChEBI" id="CHEBI:58342"/>
        <dbReference type="ChEBI" id="CHEBI:64615"/>
        <dbReference type="EC" id="2.3.1.20"/>
    </reaction>
</comment>